<name>A0ABR6WXE7_9FIRM</name>
<dbReference type="EMBL" id="WJBC01000024">
    <property type="protein sequence ID" value="MBC3805309.1"/>
    <property type="molecule type" value="Genomic_DNA"/>
</dbReference>
<evidence type="ECO:0000313" key="3">
    <source>
        <dbReference type="Proteomes" id="UP000603234"/>
    </source>
</evidence>
<reference evidence="2 3" key="1">
    <citation type="journal article" date="2020" name="mSystems">
        <title>Defining Genomic and Predicted Metabolic Features of the Acetobacterium Genus.</title>
        <authorList>
            <person name="Ross D.E."/>
            <person name="Marshall C.W."/>
            <person name="Gulliver D."/>
            <person name="May H.D."/>
            <person name="Norman R.S."/>
        </authorList>
    </citation>
    <scope>NUCLEOTIDE SEQUENCE [LARGE SCALE GENOMIC DNA]</scope>
    <source>
        <strain evidence="2 3">DSM 8238</strain>
    </source>
</reference>
<dbReference type="SUPFAM" id="SSF50475">
    <property type="entry name" value="FMN-binding split barrel"/>
    <property type="match status" value="1"/>
</dbReference>
<protein>
    <submittedName>
        <fullName evidence="2">Pyridoxamine 5-phosphate oxidase</fullName>
    </submittedName>
</protein>
<feature type="domain" description="Pyridoxamine 5'-phosphate oxidase N-terminal" evidence="1">
    <location>
        <begin position="2"/>
        <end position="89"/>
    </location>
</feature>
<dbReference type="RefSeq" id="WP_186843197.1">
    <property type="nucleotide sequence ID" value="NZ_WJBC01000024.1"/>
</dbReference>
<organism evidence="2 3">
    <name type="scientific">Acetobacterium fimetarium</name>
    <dbReference type="NCBI Taxonomy" id="52691"/>
    <lineage>
        <taxon>Bacteria</taxon>
        <taxon>Bacillati</taxon>
        <taxon>Bacillota</taxon>
        <taxon>Clostridia</taxon>
        <taxon>Eubacteriales</taxon>
        <taxon>Eubacteriaceae</taxon>
        <taxon>Acetobacterium</taxon>
    </lineage>
</organism>
<comment type="caution">
    <text evidence="2">The sequence shown here is derived from an EMBL/GenBank/DDBJ whole genome shotgun (WGS) entry which is preliminary data.</text>
</comment>
<dbReference type="Pfam" id="PF01243">
    <property type="entry name" value="PNPOx_N"/>
    <property type="match status" value="1"/>
</dbReference>
<evidence type="ECO:0000313" key="2">
    <source>
        <dbReference type="EMBL" id="MBC3805309.1"/>
    </source>
</evidence>
<sequence length="132" mass="14530">MEEVLSFLQENSPFYLASVDGTTPKVRPLGFCMGVDGKIYFGIGTFKPSYAQLTANAAVEISTTSKTMEWIRLRGTAVFDESAAVTAKAFEVMPNLKAMYNEETGRTLGLFYLKDAVAEIADMKGGFKEIKF</sequence>
<proteinExistence type="predicted"/>
<dbReference type="InterPro" id="IPR011576">
    <property type="entry name" value="Pyridox_Oxase_N"/>
</dbReference>
<evidence type="ECO:0000259" key="1">
    <source>
        <dbReference type="Pfam" id="PF01243"/>
    </source>
</evidence>
<keyword evidence="3" id="KW-1185">Reference proteome</keyword>
<gene>
    <name evidence="2" type="ORF">GH808_12870</name>
</gene>
<dbReference type="Gene3D" id="2.30.110.10">
    <property type="entry name" value="Electron Transport, Fmn-binding Protein, Chain A"/>
    <property type="match status" value="1"/>
</dbReference>
<accession>A0ABR6WXE7</accession>
<dbReference type="Proteomes" id="UP000603234">
    <property type="component" value="Unassembled WGS sequence"/>
</dbReference>
<dbReference type="InterPro" id="IPR012349">
    <property type="entry name" value="Split_barrel_FMN-bd"/>
</dbReference>